<evidence type="ECO:0000313" key="2">
    <source>
        <dbReference type="EMBL" id="KAF9535975.1"/>
    </source>
</evidence>
<protein>
    <submittedName>
        <fullName evidence="2">Uncharacterized protein</fullName>
    </submittedName>
</protein>
<gene>
    <name evidence="2" type="ORF">EC957_001069</name>
</gene>
<keyword evidence="3" id="KW-1185">Reference proteome</keyword>
<accession>A0A9P6EW03</accession>
<proteinExistence type="predicted"/>
<dbReference type="AlphaFoldDB" id="A0A9P6EW03"/>
<evidence type="ECO:0000313" key="3">
    <source>
        <dbReference type="Proteomes" id="UP000723463"/>
    </source>
</evidence>
<feature type="region of interest" description="Disordered" evidence="1">
    <location>
        <begin position="1"/>
        <end position="78"/>
    </location>
</feature>
<feature type="compositionally biased region" description="Acidic residues" evidence="1">
    <location>
        <begin position="1"/>
        <end position="13"/>
    </location>
</feature>
<reference evidence="2" key="1">
    <citation type="journal article" date="2020" name="Fungal Divers.">
        <title>Resolving the Mortierellaceae phylogeny through synthesis of multi-gene phylogenetics and phylogenomics.</title>
        <authorList>
            <person name="Vandepol N."/>
            <person name="Liber J."/>
            <person name="Desiro A."/>
            <person name="Na H."/>
            <person name="Kennedy M."/>
            <person name="Barry K."/>
            <person name="Grigoriev I.V."/>
            <person name="Miller A.N."/>
            <person name="O'Donnell K."/>
            <person name="Stajich J.E."/>
            <person name="Bonito G."/>
        </authorList>
    </citation>
    <scope>NUCLEOTIDE SEQUENCE</scope>
    <source>
        <strain evidence="2">NRRL 2591</strain>
    </source>
</reference>
<evidence type="ECO:0000256" key="1">
    <source>
        <dbReference type="SAM" id="MobiDB-lite"/>
    </source>
</evidence>
<feature type="compositionally biased region" description="Low complexity" evidence="1">
    <location>
        <begin position="14"/>
        <end position="24"/>
    </location>
</feature>
<comment type="caution">
    <text evidence="2">The sequence shown here is derived from an EMBL/GenBank/DDBJ whole genome shotgun (WGS) entry which is preliminary data.</text>
</comment>
<sequence>MAIFDDDDNDSDNGSEFSSYSNSNDESDDEPDDKSEQVPKSNDWLRVANTSMSYKGENVLRVDESDDEEVGLRSPGFY</sequence>
<organism evidence="2 3">
    <name type="scientific">Mortierella hygrophila</name>
    <dbReference type="NCBI Taxonomy" id="979708"/>
    <lineage>
        <taxon>Eukaryota</taxon>
        <taxon>Fungi</taxon>
        <taxon>Fungi incertae sedis</taxon>
        <taxon>Mucoromycota</taxon>
        <taxon>Mortierellomycotina</taxon>
        <taxon>Mortierellomycetes</taxon>
        <taxon>Mortierellales</taxon>
        <taxon>Mortierellaceae</taxon>
        <taxon>Mortierella</taxon>
    </lineage>
</organism>
<name>A0A9P6EW03_9FUNG</name>
<dbReference type="EMBL" id="JAAAXW010001186">
    <property type="protein sequence ID" value="KAF9535975.1"/>
    <property type="molecule type" value="Genomic_DNA"/>
</dbReference>
<dbReference type="Proteomes" id="UP000723463">
    <property type="component" value="Unassembled WGS sequence"/>
</dbReference>